<evidence type="ECO:0008006" key="3">
    <source>
        <dbReference type="Google" id="ProtNLM"/>
    </source>
</evidence>
<comment type="caution">
    <text evidence="1">The sequence shown here is derived from an EMBL/GenBank/DDBJ whole genome shotgun (WGS) entry which is preliminary data.</text>
</comment>
<proteinExistence type="predicted"/>
<dbReference type="EMBL" id="NFEZ01000004">
    <property type="protein sequence ID" value="PLT44591.1"/>
    <property type="molecule type" value="Genomic_DNA"/>
</dbReference>
<evidence type="ECO:0000313" key="1">
    <source>
        <dbReference type="EMBL" id="PLT44591.1"/>
    </source>
</evidence>
<name>A0A2N5N2M6_9BACL</name>
<keyword evidence="2" id="KW-1185">Reference proteome</keyword>
<accession>A0A2N5N2M6</accession>
<gene>
    <name evidence="1" type="ORF">B8V81_3022</name>
</gene>
<dbReference type="AlphaFoldDB" id="A0A2N5N2M6"/>
<reference evidence="1 2" key="1">
    <citation type="submission" date="2017-05" db="EMBL/GenBank/DDBJ databases">
        <title>Functional genome analysis of Paenibacillus pasadenensis strain R16: insights on endophytic life style and antifungal activity.</title>
        <authorList>
            <person name="Passera A."/>
            <person name="Marcolungo L."/>
            <person name="Casati P."/>
            <person name="Brasca M."/>
            <person name="Quaglino F."/>
            <person name="Delledonne M."/>
        </authorList>
    </citation>
    <scope>NUCLEOTIDE SEQUENCE [LARGE SCALE GENOMIC DNA]</scope>
    <source>
        <strain evidence="1 2">R16</strain>
    </source>
</reference>
<organism evidence="1 2">
    <name type="scientific">Paenibacillus pasadenensis</name>
    <dbReference type="NCBI Taxonomy" id="217090"/>
    <lineage>
        <taxon>Bacteria</taxon>
        <taxon>Bacillati</taxon>
        <taxon>Bacillota</taxon>
        <taxon>Bacilli</taxon>
        <taxon>Bacillales</taxon>
        <taxon>Paenibacillaceae</taxon>
        <taxon>Paenibacillus</taxon>
    </lineage>
</organism>
<evidence type="ECO:0000313" key="2">
    <source>
        <dbReference type="Proteomes" id="UP000234789"/>
    </source>
</evidence>
<sequence>MAPQEERLSTLTHPAPDIAVERASREQERLHAELQALVRQTCSVRQAEEPVRLSREFRKLTSQVLKLQEDWQAHSRWVETEFLPYVTWYWGEEPDLFALMDHEYELAERCLERFNERLGQAAVPLEPEDARKLTSHLLQAYAILKNRMLEEEELVQQLKDRSNRYDF</sequence>
<protein>
    <recommendedName>
        <fullName evidence="3">Hemerythrin-like domain-containing protein</fullName>
    </recommendedName>
</protein>
<dbReference type="Proteomes" id="UP000234789">
    <property type="component" value="Unassembled WGS sequence"/>
</dbReference>